<feature type="transmembrane region" description="Helical" evidence="1">
    <location>
        <begin position="60"/>
        <end position="82"/>
    </location>
</feature>
<reference evidence="2 3" key="1">
    <citation type="submission" date="2024-05" db="EMBL/GenBank/DDBJ databases">
        <authorList>
            <person name="Haq I."/>
            <person name="Ullah Z."/>
            <person name="Ahmad R."/>
            <person name="Li M."/>
            <person name="Tong Y."/>
        </authorList>
    </citation>
    <scope>NUCLEOTIDE SEQUENCE [LARGE SCALE GENOMIC DNA]</scope>
    <source>
        <strain evidence="2 3">16A2E</strain>
    </source>
</reference>
<evidence type="ECO:0000313" key="3">
    <source>
        <dbReference type="Proteomes" id="UP001444625"/>
    </source>
</evidence>
<proteinExistence type="predicted"/>
<dbReference type="RefSeq" id="WP_345824406.1">
    <property type="nucleotide sequence ID" value="NZ_JBDIML010000002.1"/>
</dbReference>
<protein>
    <submittedName>
        <fullName evidence="2">Uncharacterized protein</fullName>
    </submittedName>
</protein>
<feature type="transmembrane region" description="Helical" evidence="1">
    <location>
        <begin position="135"/>
        <end position="161"/>
    </location>
</feature>
<dbReference type="InterPro" id="IPR038637">
    <property type="entry name" value="NPCBM_sf"/>
</dbReference>
<organism evidence="2 3">
    <name type="scientific">Ornithinibacillus xuwenensis</name>
    <dbReference type="NCBI Taxonomy" id="3144668"/>
    <lineage>
        <taxon>Bacteria</taxon>
        <taxon>Bacillati</taxon>
        <taxon>Bacillota</taxon>
        <taxon>Bacilli</taxon>
        <taxon>Bacillales</taxon>
        <taxon>Bacillaceae</taxon>
        <taxon>Ornithinibacillus</taxon>
    </lineage>
</organism>
<feature type="transmembrane region" description="Helical" evidence="1">
    <location>
        <begin position="31"/>
        <end position="53"/>
    </location>
</feature>
<gene>
    <name evidence="2" type="ORF">ABC228_07080</name>
</gene>
<dbReference type="Proteomes" id="UP001444625">
    <property type="component" value="Unassembled WGS sequence"/>
</dbReference>
<dbReference type="SUPFAM" id="SSF49785">
    <property type="entry name" value="Galactose-binding domain-like"/>
    <property type="match status" value="1"/>
</dbReference>
<keyword evidence="1" id="KW-1133">Transmembrane helix</keyword>
<dbReference type="InterPro" id="IPR008979">
    <property type="entry name" value="Galactose-bd-like_sf"/>
</dbReference>
<feature type="transmembrane region" description="Helical" evidence="1">
    <location>
        <begin position="102"/>
        <end position="123"/>
    </location>
</feature>
<dbReference type="Gene3D" id="2.60.120.1060">
    <property type="entry name" value="NPCBM/NEW2 domain"/>
    <property type="match status" value="1"/>
</dbReference>
<accession>A0ABU9XF75</accession>
<dbReference type="EMBL" id="JBDIML010000002">
    <property type="protein sequence ID" value="MEN2766943.1"/>
    <property type="molecule type" value="Genomic_DNA"/>
</dbReference>
<evidence type="ECO:0000256" key="1">
    <source>
        <dbReference type="SAM" id="Phobius"/>
    </source>
</evidence>
<keyword evidence="1" id="KW-0812">Transmembrane</keyword>
<name>A0ABU9XF75_9BACI</name>
<evidence type="ECO:0000313" key="2">
    <source>
        <dbReference type="EMBL" id="MEN2766943.1"/>
    </source>
</evidence>
<keyword evidence="1" id="KW-0472">Membrane</keyword>
<sequence length="334" mass="38402">MSAFERGFLAGWFFGGDGGGNRRPSGDSSGFLGIIIGILFLLVLIVTLVELIFQFISNIIVGLGGFLFKIYETLPELAHYILYPATFDLFHGLGEGKPFIKLLLMIVAVVIIYFLSTQIYKILPSRINTVIQVFLLIHFMLLVVRVIYYIVISVTALFFGYDELQVKYEADFVGEDVVQISTDENVRDNFVDFSESKWWWFDERIHDSDGRSYTKYILFRNGYEVTYTMDPIQKGEATWTYIEIPLDNNYLFFDAKAGIIEDFKDSSAETTFIFRLDDMQEDLHTVVLSKGIEPIDIHLNVAGAQSLKIWVTTTQLEERKIEVALFDPILYRER</sequence>
<comment type="caution">
    <text evidence="2">The sequence shown here is derived from an EMBL/GenBank/DDBJ whole genome shotgun (WGS) entry which is preliminary data.</text>
</comment>
<keyword evidence="3" id="KW-1185">Reference proteome</keyword>